<gene>
    <name evidence="2" type="ORF">C2E20_3039</name>
</gene>
<feature type="compositionally biased region" description="Polar residues" evidence="1">
    <location>
        <begin position="1"/>
        <end position="11"/>
    </location>
</feature>
<protein>
    <submittedName>
        <fullName evidence="2">Uncharacterized protein</fullName>
    </submittedName>
</protein>
<feature type="region of interest" description="Disordered" evidence="1">
    <location>
        <begin position="307"/>
        <end position="342"/>
    </location>
</feature>
<dbReference type="EMBL" id="LHPF02000006">
    <property type="protein sequence ID" value="PSC73639.1"/>
    <property type="molecule type" value="Genomic_DNA"/>
</dbReference>
<feature type="compositionally biased region" description="Basic and acidic residues" evidence="1">
    <location>
        <begin position="20"/>
        <end position="37"/>
    </location>
</feature>
<comment type="caution">
    <text evidence="2">The sequence shown here is derived from an EMBL/GenBank/DDBJ whole genome shotgun (WGS) entry which is preliminary data.</text>
</comment>
<feature type="region of interest" description="Disordered" evidence="1">
    <location>
        <begin position="98"/>
        <end position="119"/>
    </location>
</feature>
<name>A0A2P6VHR9_9CHLO</name>
<sequence length="542" mass="54492">MADSPASTPGRSGSVGPEGLRPDAAEWKPQLPRRESPVKPIRTASRQKRGDVLANLDAIPFTPSQGVCTPSPTNMASMWAMPHFFQQSAWGAMASGYVGSPSSGGSDSSMLQASGSQPGTPGGMYGGGAAMMWGGFCQPMPYSPTALQIAAASGALGSDPSTPVRGRGSPAAAAAAAAAAGGAFGLPLMPGSPVVLSPGQMMFAQYFGSDGVGGARSKSTRERSHSHSPSGSKDSGGGSGDEGEGSDGGLSSNGSGGTVEVSEAAHQIANAMCAAQQLPGEPPQQLLELASLLHAYGLVSAAPVHPPAAGAAPGGPPLSPDSKARALRARQKTAPKLNSDGSVRLNARQRRTLRRAQERAMKALMDAQTKAHGISSEQAASNLASMGVASMLLGSPPPAPRPAMMGSPLQMPAGAFMAPAVAMPLSPAMMAAHHHHHGGYPADYGMQQAAMMQQMQQAAMMQHAAAGYDGGAAYGLPQHGGMHGEQMGMPGGSYATPPRHAGSRLGPGGFRSPGAASGGHRSTPGAGRSMSRFAPSDAVAAF</sequence>
<feature type="region of interest" description="Disordered" evidence="1">
    <location>
        <begin position="492"/>
        <end position="542"/>
    </location>
</feature>
<evidence type="ECO:0000313" key="2">
    <source>
        <dbReference type="EMBL" id="PSC73639.1"/>
    </source>
</evidence>
<dbReference type="OrthoDB" id="515340at2759"/>
<reference evidence="2 3" key="1">
    <citation type="journal article" date="2018" name="Plant J.">
        <title>Genome sequences of Chlorella sorokiniana UTEX 1602 and Micractinium conductrix SAG 241.80: implications to maltose excretion by a green alga.</title>
        <authorList>
            <person name="Arriola M.B."/>
            <person name="Velmurugan N."/>
            <person name="Zhang Y."/>
            <person name="Plunkett M.H."/>
            <person name="Hondzo H."/>
            <person name="Barney B.M."/>
        </authorList>
    </citation>
    <scope>NUCLEOTIDE SEQUENCE [LARGE SCALE GENOMIC DNA]</scope>
    <source>
        <strain evidence="2 3">SAG 241.80</strain>
    </source>
</reference>
<accession>A0A2P6VHR9</accession>
<feature type="region of interest" description="Disordered" evidence="1">
    <location>
        <begin position="1"/>
        <end position="49"/>
    </location>
</feature>
<proteinExistence type="predicted"/>
<feature type="region of interest" description="Disordered" evidence="1">
    <location>
        <begin position="212"/>
        <end position="258"/>
    </location>
</feature>
<evidence type="ECO:0000313" key="3">
    <source>
        <dbReference type="Proteomes" id="UP000239649"/>
    </source>
</evidence>
<keyword evidence="3" id="KW-1185">Reference proteome</keyword>
<dbReference type="Proteomes" id="UP000239649">
    <property type="component" value="Unassembled WGS sequence"/>
</dbReference>
<dbReference type="AlphaFoldDB" id="A0A2P6VHR9"/>
<evidence type="ECO:0000256" key="1">
    <source>
        <dbReference type="SAM" id="MobiDB-lite"/>
    </source>
</evidence>
<organism evidence="2 3">
    <name type="scientific">Micractinium conductrix</name>
    <dbReference type="NCBI Taxonomy" id="554055"/>
    <lineage>
        <taxon>Eukaryota</taxon>
        <taxon>Viridiplantae</taxon>
        <taxon>Chlorophyta</taxon>
        <taxon>core chlorophytes</taxon>
        <taxon>Trebouxiophyceae</taxon>
        <taxon>Chlorellales</taxon>
        <taxon>Chlorellaceae</taxon>
        <taxon>Chlorella clade</taxon>
        <taxon>Micractinium</taxon>
    </lineage>
</organism>